<dbReference type="InterPro" id="IPR050360">
    <property type="entry name" value="MFS_Sugar_Transporters"/>
</dbReference>
<feature type="transmembrane region" description="Helical" evidence="8">
    <location>
        <begin position="344"/>
        <end position="366"/>
    </location>
</feature>
<dbReference type="RefSeq" id="XP_013254184.1">
    <property type="nucleotide sequence ID" value="XM_013398730.1"/>
</dbReference>
<dbReference type="InterPro" id="IPR020846">
    <property type="entry name" value="MFS_dom"/>
</dbReference>
<feature type="transmembrane region" description="Helical" evidence="8">
    <location>
        <begin position="102"/>
        <end position="120"/>
    </location>
</feature>
<evidence type="ECO:0000256" key="5">
    <source>
        <dbReference type="ARBA" id="ARBA00022989"/>
    </source>
</evidence>
<dbReference type="InterPro" id="IPR003663">
    <property type="entry name" value="Sugar/inositol_transpt"/>
</dbReference>
<dbReference type="AlphaFoldDB" id="A0A072NUN8"/>
<evidence type="ECO:0000256" key="7">
    <source>
        <dbReference type="RuleBase" id="RU003346"/>
    </source>
</evidence>
<dbReference type="Gene3D" id="1.20.1250.20">
    <property type="entry name" value="MFS general substrate transporter like domains"/>
    <property type="match status" value="1"/>
</dbReference>
<dbReference type="InterPro" id="IPR036259">
    <property type="entry name" value="MFS_trans_sf"/>
</dbReference>
<comment type="subcellular location">
    <subcellularLocation>
        <location evidence="1">Membrane</location>
        <topology evidence="1">Multi-pass membrane protein</topology>
    </subcellularLocation>
</comment>
<evidence type="ECO:0000256" key="3">
    <source>
        <dbReference type="ARBA" id="ARBA00022448"/>
    </source>
</evidence>
<dbReference type="HOGENOM" id="CLU_001265_30_1_1"/>
<dbReference type="GO" id="GO:0016020">
    <property type="term" value="C:membrane"/>
    <property type="evidence" value="ECO:0007669"/>
    <property type="project" value="UniProtKB-SubCell"/>
</dbReference>
<dbReference type="InterPro" id="IPR005828">
    <property type="entry name" value="MFS_sugar_transport-like"/>
</dbReference>
<evidence type="ECO:0000256" key="8">
    <source>
        <dbReference type="SAM" id="Phobius"/>
    </source>
</evidence>
<proteinExistence type="inferred from homology"/>
<dbReference type="PROSITE" id="PS50850">
    <property type="entry name" value="MFS"/>
    <property type="match status" value="1"/>
</dbReference>
<dbReference type="Proteomes" id="UP000027920">
    <property type="component" value="Unassembled WGS sequence"/>
</dbReference>
<evidence type="ECO:0000313" key="10">
    <source>
        <dbReference type="EMBL" id="KEF51594.1"/>
    </source>
</evidence>
<dbReference type="EMBL" id="AMGV01000022">
    <property type="protein sequence ID" value="KEF51594.1"/>
    <property type="molecule type" value="Genomic_DNA"/>
</dbReference>
<dbReference type="SUPFAM" id="SSF103473">
    <property type="entry name" value="MFS general substrate transporter"/>
    <property type="match status" value="1"/>
</dbReference>
<gene>
    <name evidence="10" type="ORF">A1O9_12229</name>
</gene>
<feature type="domain" description="Major facilitator superfamily (MFS) profile" evidence="9">
    <location>
        <begin position="24"/>
        <end position="469"/>
    </location>
</feature>
<feature type="transmembrane region" description="Helical" evidence="8">
    <location>
        <begin position="447"/>
        <end position="465"/>
    </location>
</feature>
<dbReference type="VEuPathDB" id="FungiDB:A1O9_12229"/>
<feature type="transmembrane region" description="Helical" evidence="8">
    <location>
        <begin position="194"/>
        <end position="213"/>
    </location>
</feature>
<organism evidence="10 11">
    <name type="scientific">Exophiala aquamarina CBS 119918</name>
    <dbReference type="NCBI Taxonomy" id="1182545"/>
    <lineage>
        <taxon>Eukaryota</taxon>
        <taxon>Fungi</taxon>
        <taxon>Dikarya</taxon>
        <taxon>Ascomycota</taxon>
        <taxon>Pezizomycotina</taxon>
        <taxon>Eurotiomycetes</taxon>
        <taxon>Chaetothyriomycetidae</taxon>
        <taxon>Chaetothyriales</taxon>
        <taxon>Herpotrichiellaceae</taxon>
        <taxon>Exophiala</taxon>
    </lineage>
</organism>
<accession>A0A072NUN8</accession>
<feature type="transmembrane region" description="Helical" evidence="8">
    <location>
        <begin position="21"/>
        <end position="37"/>
    </location>
</feature>
<dbReference type="OrthoDB" id="6612291at2759"/>
<feature type="transmembrane region" description="Helical" evidence="8">
    <location>
        <begin position="315"/>
        <end position="337"/>
    </location>
</feature>
<reference evidence="10 11" key="1">
    <citation type="submission" date="2013-03" db="EMBL/GenBank/DDBJ databases">
        <title>The Genome Sequence of Exophiala aquamarina CBS 119918.</title>
        <authorList>
            <consortium name="The Broad Institute Genomics Platform"/>
            <person name="Cuomo C."/>
            <person name="de Hoog S."/>
            <person name="Gorbushina A."/>
            <person name="Walker B."/>
            <person name="Young S.K."/>
            <person name="Zeng Q."/>
            <person name="Gargeya S."/>
            <person name="Fitzgerald M."/>
            <person name="Haas B."/>
            <person name="Abouelleil A."/>
            <person name="Allen A.W."/>
            <person name="Alvarado L."/>
            <person name="Arachchi H.M."/>
            <person name="Berlin A.M."/>
            <person name="Chapman S.B."/>
            <person name="Gainer-Dewar J."/>
            <person name="Goldberg J."/>
            <person name="Griggs A."/>
            <person name="Gujja S."/>
            <person name="Hansen M."/>
            <person name="Howarth C."/>
            <person name="Imamovic A."/>
            <person name="Ireland A."/>
            <person name="Larimer J."/>
            <person name="McCowan C."/>
            <person name="Murphy C."/>
            <person name="Pearson M."/>
            <person name="Poon T.W."/>
            <person name="Priest M."/>
            <person name="Roberts A."/>
            <person name="Saif S."/>
            <person name="Shea T."/>
            <person name="Sisk P."/>
            <person name="Sykes S."/>
            <person name="Wortman J."/>
            <person name="Nusbaum C."/>
            <person name="Birren B."/>
        </authorList>
    </citation>
    <scope>NUCLEOTIDE SEQUENCE [LARGE SCALE GENOMIC DNA]</scope>
    <source>
        <strain evidence="10 11">CBS 119918</strain>
    </source>
</reference>
<dbReference type="InterPro" id="IPR005829">
    <property type="entry name" value="Sugar_transporter_CS"/>
</dbReference>
<keyword evidence="5 8" id="KW-1133">Transmembrane helix</keyword>
<dbReference type="PANTHER" id="PTHR48022">
    <property type="entry name" value="PLASTIDIC GLUCOSE TRANSPORTER 4"/>
    <property type="match status" value="1"/>
</dbReference>
<evidence type="ECO:0000259" key="9">
    <source>
        <dbReference type="PROSITE" id="PS50850"/>
    </source>
</evidence>
<feature type="transmembrane region" description="Helical" evidence="8">
    <location>
        <begin position="161"/>
        <end position="182"/>
    </location>
</feature>
<dbReference type="GO" id="GO:0005351">
    <property type="term" value="F:carbohydrate:proton symporter activity"/>
    <property type="evidence" value="ECO:0007669"/>
    <property type="project" value="TreeGrafter"/>
</dbReference>
<keyword evidence="4 8" id="KW-0812">Transmembrane</keyword>
<dbReference type="Pfam" id="PF00083">
    <property type="entry name" value="Sugar_tr"/>
    <property type="match status" value="1"/>
</dbReference>
<keyword evidence="3 7" id="KW-0813">Transport</keyword>
<feature type="transmembrane region" description="Helical" evidence="8">
    <location>
        <begin position="75"/>
        <end position="95"/>
    </location>
</feature>
<feature type="transmembrane region" description="Helical" evidence="8">
    <location>
        <begin position="411"/>
        <end position="435"/>
    </location>
</feature>
<evidence type="ECO:0000256" key="1">
    <source>
        <dbReference type="ARBA" id="ARBA00004141"/>
    </source>
</evidence>
<dbReference type="GeneID" id="25287123"/>
<evidence type="ECO:0000256" key="6">
    <source>
        <dbReference type="ARBA" id="ARBA00023136"/>
    </source>
</evidence>
<protein>
    <recommendedName>
        <fullName evidence="9">Major facilitator superfamily (MFS) profile domain-containing protein</fullName>
    </recommendedName>
</protein>
<feature type="transmembrane region" description="Helical" evidence="8">
    <location>
        <begin position="126"/>
        <end position="149"/>
    </location>
</feature>
<sequence>MSETGFPAKSLDTSLWQNRKCLLICLYIAMANLQYGFDSSAVGALQAMPGFLKVFGYPDPTLPGGYGIDPTFQRLITSLLTLGAFISSLLTGAFSVYFGRRLGLVIASLLGVVGVIVQIVSTTKGVLYFGRLVLGLSNGLLATCSTIYLSEVAPAHLRGLAVGLFTFWILMGNVLGTAVDYATLTRLGKSSYQIPLACLFIIPILLGTGAWFVPESPRYLLYNSKNEAARKALERLRGSNIPREHIELEWAEMLRGVHEENRVHQETKWTDMFRGVDLRRTLLCHGMMAIQTAAGVWLVVVYQTYFFSINGVANAFGYSIMNNCLGFAATMLGLFLLRYVGRRVILLVGTSVGGLCMLATAIPWSVSANSSTREKVLIGFWAVFYFFYSGSIGTLSYPVATEIVSNKLRAWTVGSATSLGFVLAWACSFFTPYFINPTELNWGAKYDYIWAGGSFAAFLFVFFFVPELKGRSLEEVDQLFLEKVSVREFPKYHCTILDQALHDVQLNTGLFKANIEVAHIDNAHEHI</sequence>
<keyword evidence="11" id="KW-1185">Reference proteome</keyword>
<comment type="caution">
    <text evidence="10">The sequence shown here is derived from an EMBL/GenBank/DDBJ whole genome shotgun (WGS) entry which is preliminary data.</text>
</comment>
<dbReference type="PROSITE" id="PS00217">
    <property type="entry name" value="SUGAR_TRANSPORT_2"/>
    <property type="match status" value="1"/>
</dbReference>
<feature type="transmembrane region" description="Helical" evidence="8">
    <location>
        <begin position="378"/>
        <end position="399"/>
    </location>
</feature>
<comment type="similarity">
    <text evidence="2 7">Belongs to the major facilitator superfamily. Sugar transporter (TC 2.A.1.1) family.</text>
</comment>
<dbReference type="PANTHER" id="PTHR48022:SF10">
    <property type="entry name" value="MAJOR FACILITATOR SUPERFAMILY (MFS) PROFILE DOMAIN-CONTAINING PROTEIN"/>
    <property type="match status" value="1"/>
</dbReference>
<evidence type="ECO:0000256" key="4">
    <source>
        <dbReference type="ARBA" id="ARBA00022692"/>
    </source>
</evidence>
<dbReference type="NCBIfam" id="TIGR00879">
    <property type="entry name" value="SP"/>
    <property type="match status" value="1"/>
</dbReference>
<keyword evidence="6 8" id="KW-0472">Membrane</keyword>
<name>A0A072NUN8_9EURO</name>
<evidence type="ECO:0000313" key="11">
    <source>
        <dbReference type="Proteomes" id="UP000027920"/>
    </source>
</evidence>
<dbReference type="FunFam" id="1.20.1250.20:FF:000078">
    <property type="entry name" value="MFS maltose transporter, putative"/>
    <property type="match status" value="1"/>
</dbReference>
<feature type="transmembrane region" description="Helical" evidence="8">
    <location>
        <begin position="282"/>
        <end position="303"/>
    </location>
</feature>
<evidence type="ECO:0000256" key="2">
    <source>
        <dbReference type="ARBA" id="ARBA00010992"/>
    </source>
</evidence>